<dbReference type="PANTHER" id="PTHR30478">
    <property type="entry name" value="DNA POLYMERASE III SUBUNIT BETA"/>
    <property type="match status" value="1"/>
</dbReference>
<evidence type="ECO:0000256" key="7">
    <source>
        <dbReference type="ARBA" id="ARBA00022932"/>
    </source>
</evidence>
<dbReference type="GO" id="GO:0003677">
    <property type="term" value="F:DNA binding"/>
    <property type="evidence" value="ECO:0007669"/>
    <property type="project" value="UniProtKB-UniRule"/>
</dbReference>
<dbReference type="GO" id="GO:0009360">
    <property type="term" value="C:DNA polymerase III complex"/>
    <property type="evidence" value="ECO:0007669"/>
    <property type="project" value="InterPro"/>
</dbReference>
<keyword evidence="4 9" id="KW-0808">Transferase</keyword>
<gene>
    <name evidence="13" type="ORF">ERJ68_02975</name>
</gene>
<comment type="function">
    <text evidence="9">Confers DNA tethering and processivity to DNA polymerases and other proteins. Acts as a clamp, forming a ring around DNA (a reaction catalyzed by the clamp-loading complex) which diffuses in an ATP-independent manner freely and bidirectionally along dsDNA. Initially characterized for its ability to contact the catalytic subunit of DNA polymerase III (Pol III), a complex, multichain enzyme responsible for most of the replicative synthesis in bacteria; Pol III exhibits 3'-5' exonuclease proofreading activity. The beta chain is required for initiation of replication as well as for processivity of DNA replication.</text>
</comment>
<keyword evidence="3 9" id="KW-0963">Cytoplasm</keyword>
<keyword evidence="6 9" id="KW-0235">DNA replication</keyword>
<dbReference type="PIRSF" id="PIRSF000804">
    <property type="entry name" value="DNA_pol_III_b"/>
    <property type="match status" value="1"/>
</dbReference>
<comment type="similarity">
    <text evidence="2 9">Belongs to the beta sliding clamp family.</text>
</comment>
<dbReference type="InterPro" id="IPR046938">
    <property type="entry name" value="DNA_clamp_sf"/>
</dbReference>
<evidence type="ECO:0000256" key="9">
    <source>
        <dbReference type="PIRNR" id="PIRNR000804"/>
    </source>
</evidence>
<comment type="subunit">
    <text evidence="9">Forms a ring-shaped head-to-tail homodimer around DNA.</text>
</comment>
<dbReference type="Pfam" id="PF00712">
    <property type="entry name" value="DNA_pol3_beta"/>
    <property type="match status" value="1"/>
</dbReference>
<dbReference type="Pfam" id="PF02768">
    <property type="entry name" value="DNA_pol3_beta_3"/>
    <property type="match status" value="1"/>
</dbReference>
<evidence type="ECO:0000259" key="11">
    <source>
        <dbReference type="Pfam" id="PF02767"/>
    </source>
</evidence>
<evidence type="ECO:0000256" key="6">
    <source>
        <dbReference type="ARBA" id="ARBA00022705"/>
    </source>
</evidence>
<feature type="domain" description="DNA polymerase III beta sliding clamp C-terminal" evidence="12">
    <location>
        <begin position="261"/>
        <end position="381"/>
    </location>
</feature>
<reference evidence="13 14" key="1">
    <citation type="journal article" date="2019" name="mSystems">
        <title>Life at home and on the roam: Genomic adaptions reflect the dual lifestyle of an intracellular, facultative symbiont.</title>
        <authorList>
            <person name="Burgsdorf I."/>
        </authorList>
    </citation>
    <scope>NUCLEOTIDE SEQUENCE [LARGE SCALE GENOMIC DNA]</scope>
    <source>
        <strain evidence="13">277cI</strain>
    </source>
</reference>
<evidence type="ECO:0000259" key="12">
    <source>
        <dbReference type="Pfam" id="PF02768"/>
    </source>
</evidence>
<dbReference type="EMBL" id="SRMN01000035">
    <property type="protein sequence ID" value="TGH24846.1"/>
    <property type="molecule type" value="Genomic_DNA"/>
</dbReference>
<dbReference type="Gene3D" id="3.70.10.10">
    <property type="match status" value="1"/>
</dbReference>
<sequence>MKLVCSQADLNANLQLTSRAISSRPTHPVLANVLLTADAGTGRVSLTAFDLSLGIQTSFAADVQEPGAITLPARLLADIVAKLADAAPLTLQCCAGDEQVDLIASTGNYHVRGMASDDFPELPMVQTGDSLSLPIRALVEGLQATLFATSPDESKQILTGVHLKVCGPALEFAATDGHRLAVLCNGGSATEDDGAGFAVTVPGRALRELERMLASHLSSSAADAEDSVNLYRDQGQVVFQWADQVVTSRTLDGNYPRYGELIPTRFDRSILLDRRLLIASLERIAVLADQKNSIVKFRSDPAVGQLHLSADAQDVGRGEESIAAGLDGDGLEVAFNVRYVLEGLRSFTGPDTRLCLNSATSPAVLQPEGSDQDLRYLVMPVQIRS</sequence>
<dbReference type="GO" id="GO:0003887">
    <property type="term" value="F:DNA-directed DNA polymerase activity"/>
    <property type="evidence" value="ECO:0007669"/>
    <property type="project" value="UniProtKB-UniRule"/>
</dbReference>
<dbReference type="InterPro" id="IPR022637">
    <property type="entry name" value="DNA_polIII_beta_cen"/>
</dbReference>
<dbReference type="InterPro" id="IPR022635">
    <property type="entry name" value="DNA_polIII_beta_C"/>
</dbReference>
<dbReference type="GO" id="GO:0005737">
    <property type="term" value="C:cytoplasm"/>
    <property type="evidence" value="ECO:0007669"/>
    <property type="project" value="UniProtKB-SubCell"/>
</dbReference>
<name>A0A524RVI2_9CHRO</name>
<dbReference type="Proteomes" id="UP000315454">
    <property type="component" value="Unassembled WGS sequence"/>
</dbReference>
<feature type="domain" description="DNA polymerase III beta sliding clamp N-terminal" evidence="10">
    <location>
        <begin position="1"/>
        <end position="123"/>
    </location>
</feature>
<keyword evidence="7 9" id="KW-0239">DNA-directed DNA polymerase</keyword>
<protein>
    <recommendedName>
        <fullName evidence="9">Beta sliding clamp</fullName>
    </recommendedName>
</protein>
<evidence type="ECO:0000313" key="14">
    <source>
        <dbReference type="Proteomes" id="UP000315454"/>
    </source>
</evidence>
<dbReference type="NCBIfam" id="TIGR00663">
    <property type="entry name" value="dnan"/>
    <property type="match status" value="1"/>
</dbReference>
<dbReference type="Gene3D" id="3.10.150.10">
    <property type="entry name" value="DNA Polymerase III, subunit A, domain 2"/>
    <property type="match status" value="1"/>
</dbReference>
<dbReference type="CDD" id="cd00140">
    <property type="entry name" value="beta_clamp"/>
    <property type="match status" value="1"/>
</dbReference>
<feature type="domain" description="DNA polymerase III beta sliding clamp central" evidence="11">
    <location>
        <begin position="136"/>
        <end position="256"/>
    </location>
</feature>
<dbReference type="PANTHER" id="PTHR30478:SF0">
    <property type="entry name" value="BETA SLIDING CLAMP"/>
    <property type="match status" value="1"/>
</dbReference>
<evidence type="ECO:0000313" key="13">
    <source>
        <dbReference type="EMBL" id="TGH24846.1"/>
    </source>
</evidence>
<evidence type="ECO:0000259" key="10">
    <source>
        <dbReference type="Pfam" id="PF00712"/>
    </source>
</evidence>
<dbReference type="InterPro" id="IPR001001">
    <property type="entry name" value="DNA_polIII_beta"/>
</dbReference>
<dbReference type="SUPFAM" id="SSF55979">
    <property type="entry name" value="DNA clamp"/>
    <property type="match status" value="3"/>
</dbReference>
<evidence type="ECO:0000256" key="4">
    <source>
        <dbReference type="ARBA" id="ARBA00022679"/>
    </source>
</evidence>
<accession>A0A524RVI2</accession>
<evidence type="ECO:0000256" key="3">
    <source>
        <dbReference type="ARBA" id="ARBA00022490"/>
    </source>
</evidence>
<dbReference type="Pfam" id="PF02767">
    <property type="entry name" value="DNA_pol3_beta_2"/>
    <property type="match status" value="1"/>
</dbReference>
<comment type="subcellular location">
    <subcellularLocation>
        <location evidence="1 9">Cytoplasm</location>
    </subcellularLocation>
</comment>
<evidence type="ECO:0000256" key="2">
    <source>
        <dbReference type="ARBA" id="ARBA00010752"/>
    </source>
</evidence>
<keyword evidence="5 9" id="KW-0548">Nucleotidyltransferase</keyword>
<dbReference type="AlphaFoldDB" id="A0A524RVI2"/>
<proteinExistence type="inferred from homology"/>
<evidence type="ECO:0000256" key="1">
    <source>
        <dbReference type="ARBA" id="ARBA00004496"/>
    </source>
</evidence>
<dbReference type="GO" id="GO:0008408">
    <property type="term" value="F:3'-5' exonuclease activity"/>
    <property type="evidence" value="ECO:0007669"/>
    <property type="project" value="InterPro"/>
</dbReference>
<dbReference type="SMART" id="SM00480">
    <property type="entry name" value="POL3Bc"/>
    <property type="match status" value="1"/>
</dbReference>
<comment type="caution">
    <text evidence="13">The sequence shown here is derived from an EMBL/GenBank/DDBJ whole genome shotgun (WGS) entry which is preliminary data.</text>
</comment>
<dbReference type="GO" id="GO:0006271">
    <property type="term" value="P:DNA strand elongation involved in DNA replication"/>
    <property type="evidence" value="ECO:0007669"/>
    <property type="project" value="TreeGrafter"/>
</dbReference>
<keyword evidence="8" id="KW-0238">DNA-binding</keyword>
<organism evidence="13 14">
    <name type="scientific">Aphanocapsa feldmannii 277cI</name>
    <dbReference type="NCBI Taxonomy" id="2507554"/>
    <lineage>
        <taxon>Bacteria</taxon>
        <taxon>Bacillati</taxon>
        <taxon>Cyanobacteriota</taxon>
        <taxon>Cyanophyceae</taxon>
        <taxon>Oscillatoriophycideae</taxon>
        <taxon>Chroococcales</taxon>
        <taxon>Microcystaceae</taxon>
        <taxon>Aphanocapsa</taxon>
    </lineage>
</organism>
<evidence type="ECO:0000256" key="5">
    <source>
        <dbReference type="ARBA" id="ARBA00022695"/>
    </source>
</evidence>
<evidence type="ECO:0000256" key="8">
    <source>
        <dbReference type="ARBA" id="ARBA00023125"/>
    </source>
</evidence>
<dbReference type="InterPro" id="IPR022634">
    <property type="entry name" value="DNA_polIII_beta_N"/>
</dbReference>